<evidence type="ECO:0000256" key="2">
    <source>
        <dbReference type="ARBA" id="ARBA00022448"/>
    </source>
</evidence>
<dbReference type="Pfam" id="PF19335">
    <property type="entry name" value="HMBD"/>
    <property type="match status" value="1"/>
</dbReference>
<dbReference type="GO" id="GO:0046914">
    <property type="term" value="F:transition metal ion binding"/>
    <property type="evidence" value="ECO:0007669"/>
    <property type="project" value="TreeGrafter"/>
</dbReference>
<feature type="domain" description="Heavy metal binding" evidence="3">
    <location>
        <begin position="42"/>
        <end position="67"/>
    </location>
</feature>
<name>A0A081PJQ2_9SPHI</name>
<dbReference type="Proteomes" id="UP000028007">
    <property type="component" value="Unassembled WGS sequence"/>
</dbReference>
<dbReference type="GO" id="GO:0015679">
    <property type="term" value="P:plasma membrane copper ion transport"/>
    <property type="evidence" value="ECO:0007669"/>
    <property type="project" value="TreeGrafter"/>
</dbReference>
<evidence type="ECO:0000256" key="1">
    <source>
        <dbReference type="ARBA" id="ARBA00009477"/>
    </source>
</evidence>
<dbReference type="RefSeq" id="WP_037438774.1">
    <property type="nucleotide sequence ID" value="NZ_JNFF01000023.1"/>
</dbReference>
<dbReference type="Pfam" id="PF25967">
    <property type="entry name" value="RND-MFP_C"/>
    <property type="match status" value="1"/>
</dbReference>
<evidence type="ECO:0000259" key="4">
    <source>
        <dbReference type="Pfam" id="PF25919"/>
    </source>
</evidence>
<dbReference type="InterPro" id="IPR058627">
    <property type="entry name" value="MdtA-like_C"/>
</dbReference>
<dbReference type="Gene3D" id="2.40.30.170">
    <property type="match status" value="1"/>
</dbReference>
<dbReference type="InterPro" id="IPR058792">
    <property type="entry name" value="Beta-barrel_RND_2"/>
</dbReference>
<dbReference type="Gene3D" id="2.40.420.20">
    <property type="match status" value="1"/>
</dbReference>
<dbReference type="eggNOG" id="COG0845">
    <property type="taxonomic scope" value="Bacteria"/>
</dbReference>
<evidence type="ECO:0000259" key="3">
    <source>
        <dbReference type="Pfam" id="PF19335"/>
    </source>
</evidence>
<proteinExistence type="inferred from homology"/>
<dbReference type="GO" id="GO:0016020">
    <property type="term" value="C:membrane"/>
    <property type="evidence" value="ECO:0007669"/>
    <property type="project" value="InterPro"/>
</dbReference>
<dbReference type="OrthoDB" id="9806939at2"/>
<comment type="caution">
    <text evidence="7">The sequence shown here is derived from an EMBL/GenBank/DDBJ whole genome shotgun (WGS) entry which is preliminary data.</text>
</comment>
<feature type="domain" description="Multidrug resistance protein MdtA-like C-terminal permuted SH3" evidence="6">
    <location>
        <begin position="327"/>
        <end position="385"/>
    </location>
</feature>
<organism evidence="7 8">
    <name type="scientific">Pedobacter antarcticus 4BY</name>
    <dbReference type="NCBI Taxonomy" id="1358423"/>
    <lineage>
        <taxon>Bacteria</taxon>
        <taxon>Pseudomonadati</taxon>
        <taxon>Bacteroidota</taxon>
        <taxon>Sphingobacteriia</taxon>
        <taxon>Sphingobacteriales</taxon>
        <taxon>Sphingobacteriaceae</taxon>
        <taxon>Pedobacter</taxon>
    </lineage>
</organism>
<dbReference type="PANTHER" id="PTHR30097:SF4">
    <property type="entry name" value="SLR6042 PROTEIN"/>
    <property type="match status" value="1"/>
</dbReference>
<dbReference type="InterPro" id="IPR045800">
    <property type="entry name" value="HMBD"/>
</dbReference>
<gene>
    <name evidence="7" type="ORF">N180_20165</name>
</gene>
<dbReference type="Pfam" id="PF25919">
    <property type="entry name" value="BSH_CusB"/>
    <property type="match status" value="1"/>
</dbReference>
<feature type="domain" description="CusB-like beta-barrel" evidence="5">
    <location>
        <begin position="246"/>
        <end position="318"/>
    </location>
</feature>
<dbReference type="PANTHER" id="PTHR30097">
    <property type="entry name" value="CATION EFFLUX SYSTEM PROTEIN CUSB"/>
    <property type="match status" value="1"/>
</dbReference>
<feature type="domain" description="CusB-like barrel-sandwich hybrid" evidence="4">
    <location>
        <begin position="118"/>
        <end position="240"/>
    </location>
</feature>
<dbReference type="GO" id="GO:0022857">
    <property type="term" value="F:transmembrane transporter activity"/>
    <property type="evidence" value="ECO:0007669"/>
    <property type="project" value="InterPro"/>
</dbReference>
<dbReference type="EMBL" id="JNFF01000023">
    <property type="protein sequence ID" value="KEQ30925.1"/>
    <property type="molecule type" value="Genomic_DNA"/>
</dbReference>
<dbReference type="Pfam" id="PF25954">
    <property type="entry name" value="Beta-barrel_RND_2"/>
    <property type="match status" value="1"/>
</dbReference>
<evidence type="ECO:0000259" key="5">
    <source>
        <dbReference type="Pfam" id="PF25954"/>
    </source>
</evidence>
<accession>A0A081PJQ2</accession>
<dbReference type="GO" id="GO:0030288">
    <property type="term" value="C:outer membrane-bounded periplasmic space"/>
    <property type="evidence" value="ECO:0007669"/>
    <property type="project" value="TreeGrafter"/>
</dbReference>
<keyword evidence="8" id="KW-1185">Reference proteome</keyword>
<evidence type="ECO:0000313" key="8">
    <source>
        <dbReference type="Proteomes" id="UP000028007"/>
    </source>
</evidence>
<evidence type="ECO:0000313" key="7">
    <source>
        <dbReference type="EMBL" id="KEQ30925.1"/>
    </source>
</evidence>
<dbReference type="InterPro" id="IPR051909">
    <property type="entry name" value="MFP_Cation_Efflux"/>
</dbReference>
<reference evidence="7 8" key="1">
    <citation type="journal article" date="1992" name="Int. J. Syst. Bacteriol.">
        <title>Sphingobacterium antarcticus sp. nov. a Psychrotrophic Bacterium from the Soils of Schirmacher Oasis, Antarctica.</title>
        <authorList>
            <person name="Shivaji S."/>
            <person name="Ray M.K."/>
            <person name="Rao N.S."/>
            <person name="Saiserr L."/>
            <person name="Jagannadham M.V."/>
            <person name="Kumar G.S."/>
            <person name="Reddy G."/>
            <person name="Bhargava P.M."/>
        </authorList>
    </citation>
    <scope>NUCLEOTIDE SEQUENCE [LARGE SCALE GENOMIC DNA]</scope>
    <source>
        <strain evidence="7 8">4BY</strain>
    </source>
</reference>
<evidence type="ECO:0000259" key="6">
    <source>
        <dbReference type="Pfam" id="PF25967"/>
    </source>
</evidence>
<sequence>MERKEFIKSLTIALLTPTLFLAACSDDKKKGDQNSNVNSQTFTCPMHPQVVQDKMGTCPVCGMDLVPFEKNSADAALHLDESQRALANVTTMAVGLNGFNTYKQLNGRLVVNPDKTEYISSRVAGRLDRLYVRQTGEKISKGQPLYQIYSEQLASLQQEYLLALTQAAQFPGDKTFSQILKSSRQKLSLYGQSEGQIKALQNSKKTNPNITYMAPQNGTVAELSVTEGQYVAEGSPIMRLEGYQSLWVEADIYPSELGSIKEGQQVKVVIPGWEDQPQLVTIKFMNPALQADGQLIQLRGAMPNPNNQWQPGLQANVFVPTQSKGDVLNLPVDAVIRSGKGAHVWIEKEQGKFEPQIVKTGMESFDTVEIKEGLKAGDQVVVTGAYLLYSEYILKKGKDPMASSKKCKTTIK</sequence>
<dbReference type="Gene3D" id="2.40.50.100">
    <property type="match status" value="1"/>
</dbReference>
<protein>
    <submittedName>
        <fullName evidence="7">RND transporter</fullName>
    </submittedName>
</protein>
<dbReference type="InterPro" id="IPR058790">
    <property type="entry name" value="BSH_CusB"/>
</dbReference>
<dbReference type="AlphaFoldDB" id="A0A081PJQ2"/>
<keyword evidence="2" id="KW-0813">Transport</keyword>
<dbReference type="NCBIfam" id="TIGR01730">
    <property type="entry name" value="RND_mfp"/>
    <property type="match status" value="1"/>
</dbReference>
<dbReference type="GO" id="GO:0060003">
    <property type="term" value="P:copper ion export"/>
    <property type="evidence" value="ECO:0007669"/>
    <property type="project" value="TreeGrafter"/>
</dbReference>
<dbReference type="PROSITE" id="PS51257">
    <property type="entry name" value="PROKAR_LIPOPROTEIN"/>
    <property type="match status" value="1"/>
</dbReference>
<dbReference type="SUPFAM" id="SSF111369">
    <property type="entry name" value="HlyD-like secretion proteins"/>
    <property type="match status" value="1"/>
</dbReference>
<comment type="similarity">
    <text evidence="1">Belongs to the membrane fusion protein (MFP) (TC 8.A.1) family.</text>
</comment>
<dbReference type="InterPro" id="IPR006143">
    <property type="entry name" value="RND_pump_MFP"/>
</dbReference>